<dbReference type="InterPro" id="IPR052518">
    <property type="entry name" value="CHR_Transporter"/>
</dbReference>
<dbReference type="InterPro" id="IPR003370">
    <property type="entry name" value="Chromate_transpt"/>
</dbReference>
<dbReference type="eggNOG" id="COG2059">
    <property type="taxonomic scope" value="Bacteria"/>
</dbReference>
<dbReference type="GO" id="GO:0015109">
    <property type="term" value="F:chromate transmembrane transporter activity"/>
    <property type="evidence" value="ECO:0007669"/>
    <property type="project" value="InterPro"/>
</dbReference>
<evidence type="ECO:0000313" key="10">
    <source>
        <dbReference type="Proteomes" id="UP000182135"/>
    </source>
</evidence>
<keyword evidence="5 7" id="KW-1133">Transmembrane helix</keyword>
<name>A0A1I2LYF6_9CLOT</name>
<comment type="subcellular location">
    <subcellularLocation>
        <location evidence="1">Cell membrane</location>
        <topology evidence="1">Multi-pass membrane protein</topology>
    </subcellularLocation>
</comment>
<evidence type="ECO:0000313" key="9">
    <source>
        <dbReference type="EMBL" id="SFF84392.1"/>
    </source>
</evidence>
<evidence type="ECO:0000256" key="2">
    <source>
        <dbReference type="ARBA" id="ARBA00005262"/>
    </source>
</evidence>
<dbReference type="Proteomes" id="UP000182135">
    <property type="component" value="Unassembled WGS sequence"/>
</dbReference>
<evidence type="ECO:0000313" key="8">
    <source>
        <dbReference type="EMBL" id="PWL52548.1"/>
    </source>
</evidence>
<reference evidence="9 10" key="1">
    <citation type="submission" date="2016-10" db="EMBL/GenBank/DDBJ databases">
        <authorList>
            <person name="de Groot N.N."/>
        </authorList>
    </citation>
    <scope>NUCLEOTIDE SEQUENCE [LARGE SCALE GENOMIC DNA]</scope>
    <source>
        <strain evidence="9 10">NLAE-zl-G419</strain>
    </source>
</reference>
<dbReference type="Pfam" id="PF02417">
    <property type="entry name" value="Chromate_transp"/>
    <property type="match status" value="1"/>
</dbReference>
<dbReference type="RefSeq" id="WP_027639942.1">
    <property type="nucleotide sequence ID" value="NZ_BAAACD010000011.1"/>
</dbReference>
<keyword evidence="3" id="KW-1003">Cell membrane</keyword>
<evidence type="ECO:0000256" key="1">
    <source>
        <dbReference type="ARBA" id="ARBA00004651"/>
    </source>
</evidence>
<dbReference type="AlphaFoldDB" id="A0A1I2LYF6"/>
<dbReference type="GeneID" id="90545013"/>
<dbReference type="PANTHER" id="PTHR43663">
    <property type="entry name" value="CHROMATE TRANSPORT PROTEIN-RELATED"/>
    <property type="match status" value="1"/>
</dbReference>
<protein>
    <submittedName>
        <fullName evidence="9">Chromate transporter</fullName>
    </submittedName>
</protein>
<keyword evidence="4 7" id="KW-0812">Transmembrane</keyword>
<feature type="transmembrane region" description="Helical" evidence="7">
    <location>
        <begin position="70"/>
        <end position="97"/>
    </location>
</feature>
<evidence type="ECO:0000256" key="4">
    <source>
        <dbReference type="ARBA" id="ARBA00022692"/>
    </source>
</evidence>
<keyword evidence="10" id="KW-1185">Reference proteome</keyword>
<comment type="similarity">
    <text evidence="2">Belongs to the chromate ion transporter (CHR) (TC 2.A.51) family.</text>
</comment>
<evidence type="ECO:0000313" key="11">
    <source>
        <dbReference type="Proteomes" id="UP000246114"/>
    </source>
</evidence>
<feature type="transmembrane region" description="Helical" evidence="7">
    <location>
        <begin position="169"/>
        <end position="186"/>
    </location>
</feature>
<organism evidence="9 10">
    <name type="scientific">Clostridium cadaveris</name>
    <dbReference type="NCBI Taxonomy" id="1529"/>
    <lineage>
        <taxon>Bacteria</taxon>
        <taxon>Bacillati</taxon>
        <taxon>Bacillota</taxon>
        <taxon>Clostridia</taxon>
        <taxon>Eubacteriales</taxon>
        <taxon>Clostridiaceae</taxon>
        <taxon>Clostridium</taxon>
    </lineage>
</organism>
<keyword evidence="6 7" id="KW-0472">Membrane</keyword>
<proteinExistence type="inferred from homology"/>
<sequence length="187" mass="20137">MIYIELFWSFFQVGLFSIGGGLAALPLIQNQVVDVHQWLDITEFTDLITISEMTPGPIAINSSTFVGTRIAGLSGALIATIGCVIPSCIIVMTLAWLYKKYKNLSIIQGVLDGLRPAVVALIASAGLSILILAFWGESGFSIDIGTLNPVSVILFLLSLFVLRKWKPSPIAVMFGCGIIGCITYILI</sequence>
<reference evidence="8 11" key="2">
    <citation type="submission" date="2018-03" db="EMBL/GenBank/DDBJ databases">
        <title>The uncultured portion of the human microbiome is neutrally assembled.</title>
        <authorList>
            <person name="Jeraldo P."/>
            <person name="Boardman L."/>
            <person name="White B.A."/>
            <person name="Nelson H."/>
            <person name="Goldenfeld N."/>
            <person name="Chia N."/>
        </authorList>
    </citation>
    <scope>NUCLEOTIDE SEQUENCE [LARGE SCALE GENOMIC DNA]</scope>
    <source>
        <strain evidence="8">CIM:MAG 903</strain>
    </source>
</reference>
<feature type="transmembrane region" description="Helical" evidence="7">
    <location>
        <begin position="142"/>
        <end position="162"/>
    </location>
</feature>
<evidence type="ECO:0000256" key="3">
    <source>
        <dbReference type="ARBA" id="ARBA00022475"/>
    </source>
</evidence>
<dbReference type="Proteomes" id="UP000246114">
    <property type="component" value="Unassembled WGS sequence"/>
</dbReference>
<evidence type="ECO:0000256" key="5">
    <source>
        <dbReference type="ARBA" id="ARBA00022989"/>
    </source>
</evidence>
<dbReference type="OrthoDB" id="9788907at2"/>
<dbReference type="EMBL" id="QAMZ01000048">
    <property type="protein sequence ID" value="PWL52548.1"/>
    <property type="molecule type" value="Genomic_DNA"/>
</dbReference>
<feature type="transmembrane region" description="Helical" evidence="7">
    <location>
        <begin position="117"/>
        <end position="136"/>
    </location>
</feature>
<evidence type="ECO:0000256" key="7">
    <source>
        <dbReference type="SAM" id="Phobius"/>
    </source>
</evidence>
<dbReference type="EMBL" id="FOOE01000012">
    <property type="protein sequence ID" value="SFF84392.1"/>
    <property type="molecule type" value="Genomic_DNA"/>
</dbReference>
<gene>
    <name evidence="8" type="ORF">DBY38_10455</name>
    <name evidence="9" type="ORF">SAMN04487885_11261</name>
</gene>
<dbReference type="GO" id="GO:0005886">
    <property type="term" value="C:plasma membrane"/>
    <property type="evidence" value="ECO:0007669"/>
    <property type="project" value="UniProtKB-SubCell"/>
</dbReference>
<dbReference type="STRING" id="1529.SAMN04487885_11261"/>
<feature type="transmembrane region" description="Helical" evidence="7">
    <location>
        <begin position="7"/>
        <end position="28"/>
    </location>
</feature>
<dbReference type="PANTHER" id="PTHR43663:SF1">
    <property type="entry name" value="CHROMATE TRANSPORTER"/>
    <property type="match status" value="1"/>
</dbReference>
<accession>A0A1I2LYF6</accession>
<evidence type="ECO:0000256" key="6">
    <source>
        <dbReference type="ARBA" id="ARBA00023136"/>
    </source>
</evidence>